<reference evidence="1 2" key="1">
    <citation type="submission" date="2021-03" db="EMBL/GenBank/DDBJ databases">
        <title>Sequencing the genomes of 1000 actinobacteria strains.</title>
        <authorList>
            <person name="Klenk H.-P."/>
        </authorList>
    </citation>
    <scope>NUCLEOTIDE SEQUENCE [LARGE SCALE GENOMIC DNA]</scope>
    <source>
        <strain evidence="1 2">DSM 45516</strain>
    </source>
</reference>
<keyword evidence="2" id="KW-1185">Reference proteome</keyword>
<gene>
    <name evidence="1" type="ORF">BJ987_002460</name>
</gene>
<protein>
    <submittedName>
        <fullName evidence="1">Uncharacterized protein</fullName>
    </submittedName>
</protein>
<sequence>MADIYPDDLADTAVEVLRRRAKTAGLPLGDYLRHELIALARHRTSMDTVVEFWDRQGWPVDPTVDTGALALIQIYDLPTDVVAVWCRRAYAAKLPIETYVRQELTASARRATIGDALAEFAAVKERHPELDIDLAAVADAVRYARAW</sequence>
<organism evidence="1 2">
    <name type="scientific">Nocardia goodfellowii</name>
    <dbReference type="NCBI Taxonomy" id="882446"/>
    <lineage>
        <taxon>Bacteria</taxon>
        <taxon>Bacillati</taxon>
        <taxon>Actinomycetota</taxon>
        <taxon>Actinomycetes</taxon>
        <taxon>Mycobacteriales</taxon>
        <taxon>Nocardiaceae</taxon>
        <taxon>Nocardia</taxon>
    </lineage>
</organism>
<name>A0ABS4QCZ6_9NOCA</name>
<comment type="caution">
    <text evidence="1">The sequence shown here is derived from an EMBL/GenBank/DDBJ whole genome shotgun (WGS) entry which is preliminary data.</text>
</comment>
<dbReference type="EMBL" id="JAGGMR010000001">
    <property type="protein sequence ID" value="MBP2189559.1"/>
    <property type="molecule type" value="Genomic_DNA"/>
</dbReference>
<evidence type="ECO:0000313" key="2">
    <source>
        <dbReference type="Proteomes" id="UP001519325"/>
    </source>
</evidence>
<evidence type="ECO:0000313" key="1">
    <source>
        <dbReference type="EMBL" id="MBP2189559.1"/>
    </source>
</evidence>
<dbReference type="Proteomes" id="UP001519325">
    <property type="component" value="Unassembled WGS sequence"/>
</dbReference>
<accession>A0ABS4QCZ6</accession>
<dbReference type="RefSeq" id="WP_209888408.1">
    <property type="nucleotide sequence ID" value="NZ_JAGGMR010000001.1"/>
</dbReference>
<proteinExistence type="predicted"/>